<dbReference type="InterPro" id="IPR055170">
    <property type="entry name" value="GFO_IDH_MocA-like_dom"/>
</dbReference>
<dbReference type="GeneID" id="68616462"/>
<dbReference type="Gene3D" id="3.30.360.10">
    <property type="entry name" value="Dihydrodipicolinate Reductase, domain 2"/>
    <property type="match status" value="1"/>
</dbReference>
<proteinExistence type="predicted"/>
<dbReference type="GO" id="GO:0000166">
    <property type="term" value="F:nucleotide binding"/>
    <property type="evidence" value="ECO:0007669"/>
    <property type="project" value="InterPro"/>
</dbReference>
<dbReference type="RefSeq" id="WP_227777841.1">
    <property type="nucleotide sequence ID" value="NZ_BAABKX010000022.1"/>
</dbReference>
<evidence type="ECO:0000259" key="2">
    <source>
        <dbReference type="Pfam" id="PF22725"/>
    </source>
</evidence>
<dbReference type="EMBL" id="BAABKX010000022">
    <property type="protein sequence ID" value="GAA5061788.1"/>
    <property type="molecule type" value="Genomic_DNA"/>
</dbReference>
<dbReference type="Gene3D" id="3.40.50.720">
    <property type="entry name" value="NAD(P)-binding Rossmann-like Domain"/>
    <property type="match status" value="1"/>
</dbReference>
<dbReference type="AlphaFoldDB" id="A0AAV3UPQ0"/>
<comment type="caution">
    <text evidence="3">The sequence shown here is derived from an EMBL/GenBank/DDBJ whole genome shotgun (WGS) entry which is preliminary data.</text>
</comment>
<dbReference type="PANTHER" id="PTHR43249:SF1">
    <property type="entry name" value="D-GLUCOSIDE 3-DEHYDROGENASE"/>
    <property type="match status" value="1"/>
</dbReference>
<feature type="domain" description="GFO/IDH/MocA-like oxidoreductase" evidence="2">
    <location>
        <begin position="132"/>
        <end position="266"/>
    </location>
</feature>
<protein>
    <submittedName>
        <fullName evidence="3">Gfo/Idh/MocA family oxidoreductase</fullName>
    </submittedName>
</protein>
<feature type="domain" description="Gfo/Idh/MocA-like oxidoreductase N-terminal" evidence="1">
    <location>
        <begin position="6"/>
        <end position="119"/>
    </location>
</feature>
<accession>A0AAV3UPQ0</accession>
<dbReference type="InterPro" id="IPR052515">
    <property type="entry name" value="Gfo/Idh/MocA_Oxidoreductase"/>
</dbReference>
<dbReference type="Pfam" id="PF22725">
    <property type="entry name" value="GFO_IDH_MocA_C3"/>
    <property type="match status" value="1"/>
</dbReference>
<gene>
    <name evidence="3" type="ORF">GCM10025751_48270</name>
</gene>
<dbReference type="PANTHER" id="PTHR43249">
    <property type="entry name" value="UDP-N-ACETYL-2-AMINO-2-DEOXY-D-GLUCURONATE OXIDASE"/>
    <property type="match status" value="1"/>
</dbReference>
<dbReference type="SUPFAM" id="SSF55347">
    <property type="entry name" value="Glyceraldehyde-3-phosphate dehydrogenase-like, C-terminal domain"/>
    <property type="match status" value="1"/>
</dbReference>
<dbReference type="SUPFAM" id="SSF51735">
    <property type="entry name" value="NAD(P)-binding Rossmann-fold domains"/>
    <property type="match status" value="1"/>
</dbReference>
<reference evidence="3 4" key="1">
    <citation type="journal article" date="2019" name="Int. J. Syst. Evol. Microbiol.">
        <title>The Global Catalogue of Microorganisms (GCM) 10K type strain sequencing project: providing services to taxonomists for standard genome sequencing and annotation.</title>
        <authorList>
            <consortium name="The Broad Institute Genomics Platform"/>
            <consortium name="The Broad Institute Genome Sequencing Center for Infectious Disease"/>
            <person name="Wu L."/>
            <person name="Ma J."/>
        </authorList>
    </citation>
    <scope>NUCLEOTIDE SEQUENCE [LARGE SCALE GENOMIC DNA]</scope>
    <source>
        <strain evidence="3 4">JCM 17504</strain>
    </source>
</reference>
<name>A0AAV3UPQ0_9EURY</name>
<organism evidence="3 4">
    <name type="scientific">Haladaptatus pallidirubidus</name>
    <dbReference type="NCBI Taxonomy" id="1008152"/>
    <lineage>
        <taxon>Archaea</taxon>
        <taxon>Methanobacteriati</taxon>
        <taxon>Methanobacteriota</taxon>
        <taxon>Stenosarchaea group</taxon>
        <taxon>Halobacteria</taxon>
        <taxon>Halobacteriales</taxon>
        <taxon>Haladaptataceae</taxon>
        <taxon>Haladaptatus</taxon>
    </lineage>
</organism>
<dbReference type="InterPro" id="IPR036291">
    <property type="entry name" value="NAD(P)-bd_dom_sf"/>
</dbReference>
<evidence type="ECO:0000313" key="4">
    <source>
        <dbReference type="Proteomes" id="UP001501729"/>
    </source>
</evidence>
<evidence type="ECO:0000259" key="1">
    <source>
        <dbReference type="Pfam" id="PF01408"/>
    </source>
</evidence>
<dbReference type="Proteomes" id="UP001501729">
    <property type="component" value="Unassembled WGS sequence"/>
</dbReference>
<evidence type="ECO:0000313" key="3">
    <source>
        <dbReference type="EMBL" id="GAA5061788.1"/>
    </source>
</evidence>
<dbReference type="InterPro" id="IPR000683">
    <property type="entry name" value="Gfo/Idh/MocA-like_OxRdtase_N"/>
</dbReference>
<sequence length="359" mass="39375">MTENYRIAIAGIGAVAEMHAESITDLSNAKLVGGSCRTIEKGRAFADEFDCTHYTDTKTMLEEMDPDVLIVCTPSGAHLEPTLAAADHGVHVLCEKPLEITTERIDEMIEACEAAGVRLGGVFPQRYNPVVETMHDAAESGRFGRLAVANAYVPWWRPDDYYEGSWQGTVELDGGGAIMNQSIHSVDAIQWLASATMDLDEDVNPVAEVFAYTDTLAHNSDLMEVEDTAATVFRFRNKTLGQLLGTTSMYPGSLKRIHLAGRNGTAEILEDELVTWQFREEHSNDTAVREGFTEMASGGGASDPMSIDYEYHRRNIAAYLDALANEEPFMLDGQEARKAVEIIEAVYASADRGKPVRLG</sequence>
<dbReference type="Pfam" id="PF01408">
    <property type="entry name" value="GFO_IDH_MocA"/>
    <property type="match status" value="1"/>
</dbReference>
<keyword evidence="4" id="KW-1185">Reference proteome</keyword>